<dbReference type="PANTHER" id="PTHR22834">
    <property type="entry name" value="NUCLEAR FUSION PROTEIN FUS2"/>
    <property type="match status" value="1"/>
</dbReference>
<proteinExistence type="predicted"/>
<protein>
    <submittedName>
        <fullName evidence="2">Rac guanine nucleotide exchange factor JJ</fullName>
    </submittedName>
</protein>
<dbReference type="SMART" id="SM00325">
    <property type="entry name" value="RhoGEF"/>
    <property type="match status" value="1"/>
</dbReference>
<dbReference type="STRING" id="45607.A0A2T0FQ15"/>
<reference evidence="2 3" key="1">
    <citation type="submission" date="2017-04" db="EMBL/GenBank/DDBJ databases">
        <title>Genome sequencing of [Candida] sorbophila.</title>
        <authorList>
            <person name="Ahn J.O."/>
        </authorList>
    </citation>
    <scope>NUCLEOTIDE SEQUENCE [LARGE SCALE GENOMIC DNA]</scope>
    <source>
        <strain evidence="2 3">DS02</strain>
    </source>
</reference>
<gene>
    <name evidence="2" type="ORF">B9G98_04669</name>
</gene>
<keyword evidence="3" id="KW-1185">Reference proteome</keyword>
<comment type="caution">
    <text evidence="2">The sequence shown here is derived from an EMBL/GenBank/DDBJ whole genome shotgun (WGS) entry which is preliminary data.</text>
</comment>
<dbReference type="InterPro" id="IPR035899">
    <property type="entry name" value="DBL_dom_sf"/>
</dbReference>
<dbReference type="Gene3D" id="1.20.900.10">
    <property type="entry name" value="Dbl homology (DH) domain"/>
    <property type="match status" value="1"/>
</dbReference>
<dbReference type="Proteomes" id="UP000238350">
    <property type="component" value="Unassembled WGS sequence"/>
</dbReference>
<dbReference type="PROSITE" id="PS50010">
    <property type="entry name" value="DH_2"/>
    <property type="match status" value="1"/>
</dbReference>
<dbReference type="GO" id="GO:0005737">
    <property type="term" value="C:cytoplasm"/>
    <property type="evidence" value="ECO:0007669"/>
    <property type="project" value="TreeGrafter"/>
</dbReference>
<dbReference type="GO" id="GO:0032955">
    <property type="term" value="P:regulation of division septum assembly"/>
    <property type="evidence" value="ECO:0007669"/>
    <property type="project" value="TreeGrafter"/>
</dbReference>
<dbReference type="AlphaFoldDB" id="A0A2T0FQ15"/>
<feature type="domain" description="DH" evidence="1">
    <location>
        <begin position="18"/>
        <end position="219"/>
    </location>
</feature>
<dbReference type="InterPro" id="IPR000219">
    <property type="entry name" value="DH_dom"/>
</dbReference>
<accession>A0A2T0FQ15</accession>
<dbReference type="SUPFAM" id="SSF48065">
    <property type="entry name" value="DBL homology domain (DH-domain)"/>
    <property type="match status" value="1"/>
</dbReference>
<sequence length="220" mass="24810">MTTVSSGGVGLDPEMNRQVFHSIYEIYTTECQYARDMACVVQIYLARSSASGLSIKQLTVLFASINDILNISLSFVAVLENMVPMPILAGWKHTSKAPSLTCVTFIGDAMLKILEPETYGVYEHYIQNHPRQMRICRGLSSDPRTRVGRWLYESEQRARDHTSAASLEALLSEPVHRLGGYLLHMRAILAMIPNDHADFQSVLKAHNRVTHYIECINKRV</sequence>
<evidence type="ECO:0000313" key="2">
    <source>
        <dbReference type="EMBL" id="PRT57049.1"/>
    </source>
</evidence>
<dbReference type="InterPro" id="IPR051492">
    <property type="entry name" value="Dynamin-Rho_GEF"/>
</dbReference>
<dbReference type="PANTHER" id="PTHR22834:SF20">
    <property type="entry name" value="SH3 DOMAIN-CONTAINING PROTEIN"/>
    <property type="match status" value="1"/>
</dbReference>
<dbReference type="EMBL" id="NDIQ01000022">
    <property type="protein sequence ID" value="PRT57049.1"/>
    <property type="molecule type" value="Genomic_DNA"/>
</dbReference>
<dbReference type="GO" id="GO:0005085">
    <property type="term" value="F:guanyl-nucleotide exchange factor activity"/>
    <property type="evidence" value="ECO:0007669"/>
    <property type="project" value="InterPro"/>
</dbReference>
<organism evidence="2 3">
    <name type="scientific">Wickerhamiella sorbophila</name>
    <dbReference type="NCBI Taxonomy" id="45607"/>
    <lineage>
        <taxon>Eukaryota</taxon>
        <taxon>Fungi</taxon>
        <taxon>Dikarya</taxon>
        <taxon>Ascomycota</taxon>
        <taxon>Saccharomycotina</taxon>
        <taxon>Dipodascomycetes</taxon>
        <taxon>Dipodascales</taxon>
        <taxon>Trichomonascaceae</taxon>
        <taxon>Wickerhamiella</taxon>
    </lineage>
</organism>
<evidence type="ECO:0000259" key="1">
    <source>
        <dbReference type="PROSITE" id="PS50010"/>
    </source>
</evidence>
<name>A0A2T0FQ15_9ASCO</name>
<dbReference type="RefSeq" id="XP_024666994.1">
    <property type="nucleotide sequence ID" value="XM_024811226.1"/>
</dbReference>
<dbReference type="GeneID" id="36518417"/>
<dbReference type="GO" id="GO:0031991">
    <property type="term" value="P:regulation of actomyosin contractile ring contraction"/>
    <property type="evidence" value="ECO:0007669"/>
    <property type="project" value="TreeGrafter"/>
</dbReference>
<dbReference type="Pfam" id="PF00621">
    <property type="entry name" value="RhoGEF"/>
    <property type="match status" value="1"/>
</dbReference>
<evidence type="ECO:0000313" key="3">
    <source>
        <dbReference type="Proteomes" id="UP000238350"/>
    </source>
</evidence>
<dbReference type="OrthoDB" id="10256089at2759"/>